<dbReference type="GeneID" id="40311715"/>
<feature type="region of interest" description="Disordered" evidence="1">
    <location>
        <begin position="153"/>
        <end position="173"/>
    </location>
</feature>
<evidence type="ECO:0000313" key="4">
    <source>
        <dbReference type="Proteomes" id="UP000224006"/>
    </source>
</evidence>
<evidence type="ECO:0000313" key="3">
    <source>
        <dbReference type="EMBL" id="PFH34756.1"/>
    </source>
</evidence>
<sequence length="321" mass="34842">MTIAGALKGLLQATGYNLKPEEIQVMSLEEDKDARVISFSISKYRGMRLYWRAIRAWLRNACGEMMILQDALGDTLPVDCSIPLVTFRSTGQTLTEADIPLGNDDEPIAPALSKPARPWTLDLENSEADGLMPAQGGNRESRQTERWLNASKQLEQKQKASRHTPAQPTTPEFMPNYIVPPWAAANHVMPPQGYSIPYPPPGGVDPPPSAYTQHSGMRSAVGGALDGAQNSDEESPKAGSTTKASQGATQAAAGEGGSPHSVSVKFIIVASCLAATLLVIVLLWCARTLRNKDETHNPSVERQRIPHELKLRRAGARYARP</sequence>
<feature type="region of interest" description="Disordered" evidence="1">
    <location>
        <begin position="127"/>
        <end position="146"/>
    </location>
</feature>
<evidence type="ECO:0008006" key="5">
    <source>
        <dbReference type="Google" id="ProtNLM"/>
    </source>
</evidence>
<dbReference type="RefSeq" id="XP_029218765.1">
    <property type="nucleotide sequence ID" value="XM_029365182.1"/>
</dbReference>
<comment type="caution">
    <text evidence="3">The sequence shown here is derived from an EMBL/GenBank/DDBJ whole genome shotgun (WGS) entry which is preliminary data.</text>
</comment>
<keyword evidence="2" id="KW-0812">Transmembrane</keyword>
<feature type="region of interest" description="Disordered" evidence="1">
    <location>
        <begin position="198"/>
        <end position="257"/>
    </location>
</feature>
<feature type="compositionally biased region" description="Pro residues" evidence="1">
    <location>
        <begin position="198"/>
        <end position="209"/>
    </location>
</feature>
<evidence type="ECO:0000256" key="1">
    <source>
        <dbReference type="SAM" id="MobiDB-lite"/>
    </source>
</evidence>
<feature type="transmembrane region" description="Helical" evidence="2">
    <location>
        <begin position="266"/>
        <end position="286"/>
    </location>
</feature>
<feature type="compositionally biased region" description="Low complexity" evidence="1">
    <location>
        <begin position="240"/>
        <end position="253"/>
    </location>
</feature>
<dbReference type="VEuPathDB" id="ToxoDB:BESB_067890"/>
<name>A0A2A9MFK7_BESBE</name>
<dbReference type="OrthoDB" id="10333570at2759"/>
<organism evidence="3 4">
    <name type="scientific">Besnoitia besnoiti</name>
    <name type="common">Apicomplexan protozoan</name>
    <dbReference type="NCBI Taxonomy" id="94643"/>
    <lineage>
        <taxon>Eukaryota</taxon>
        <taxon>Sar</taxon>
        <taxon>Alveolata</taxon>
        <taxon>Apicomplexa</taxon>
        <taxon>Conoidasida</taxon>
        <taxon>Coccidia</taxon>
        <taxon>Eucoccidiorida</taxon>
        <taxon>Eimeriorina</taxon>
        <taxon>Sarcocystidae</taxon>
        <taxon>Besnoitia</taxon>
    </lineage>
</organism>
<evidence type="ECO:0000256" key="2">
    <source>
        <dbReference type="SAM" id="Phobius"/>
    </source>
</evidence>
<dbReference type="KEGG" id="bbes:BESB_067890"/>
<reference evidence="3 4" key="1">
    <citation type="submission" date="2017-09" db="EMBL/GenBank/DDBJ databases">
        <title>Genome sequencing of Besnoitia besnoiti strain Bb-Ger1.</title>
        <authorList>
            <person name="Schares G."/>
            <person name="Venepally P."/>
            <person name="Lorenzi H.A."/>
        </authorList>
    </citation>
    <scope>NUCLEOTIDE SEQUENCE [LARGE SCALE GENOMIC DNA]</scope>
    <source>
        <strain evidence="3 4">Bb-Ger1</strain>
    </source>
</reference>
<dbReference type="Proteomes" id="UP000224006">
    <property type="component" value="Chromosome VI"/>
</dbReference>
<keyword evidence="2" id="KW-0472">Membrane</keyword>
<protein>
    <recommendedName>
        <fullName evidence="5">Transmembrane protein</fullName>
    </recommendedName>
</protein>
<dbReference type="AlphaFoldDB" id="A0A2A9MFK7"/>
<gene>
    <name evidence="3" type="ORF">BESB_067890</name>
</gene>
<keyword evidence="4" id="KW-1185">Reference proteome</keyword>
<proteinExistence type="predicted"/>
<dbReference type="EMBL" id="NWUJ01000006">
    <property type="protein sequence ID" value="PFH34756.1"/>
    <property type="molecule type" value="Genomic_DNA"/>
</dbReference>
<keyword evidence="2" id="KW-1133">Transmembrane helix</keyword>
<accession>A0A2A9MFK7</accession>